<proteinExistence type="predicted"/>
<organism evidence="1 2">
    <name type="scientific">Stentor coeruleus</name>
    <dbReference type="NCBI Taxonomy" id="5963"/>
    <lineage>
        <taxon>Eukaryota</taxon>
        <taxon>Sar</taxon>
        <taxon>Alveolata</taxon>
        <taxon>Ciliophora</taxon>
        <taxon>Postciliodesmatophora</taxon>
        <taxon>Heterotrichea</taxon>
        <taxon>Heterotrichida</taxon>
        <taxon>Stentoridae</taxon>
        <taxon>Stentor</taxon>
    </lineage>
</organism>
<reference evidence="1 2" key="1">
    <citation type="submission" date="2016-11" db="EMBL/GenBank/DDBJ databases">
        <title>The macronuclear genome of Stentor coeruleus: a giant cell with tiny introns.</title>
        <authorList>
            <person name="Slabodnick M."/>
            <person name="Ruby J.G."/>
            <person name="Reiff S.B."/>
            <person name="Swart E.C."/>
            <person name="Gosai S."/>
            <person name="Prabakaran S."/>
            <person name="Witkowska E."/>
            <person name="Larue G.E."/>
            <person name="Fisher S."/>
            <person name="Freeman R.M."/>
            <person name="Gunawardena J."/>
            <person name="Chu W."/>
            <person name="Stover N.A."/>
            <person name="Gregory B.D."/>
            <person name="Nowacki M."/>
            <person name="Derisi J."/>
            <person name="Roy S.W."/>
            <person name="Marshall W.F."/>
            <person name="Sood P."/>
        </authorList>
    </citation>
    <scope>NUCLEOTIDE SEQUENCE [LARGE SCALE GENOMIC DNA]</scope>
    <source>
        <strain evidence="1">WM001</strain>
    </source>
</reference>
<name>A0A1R2AN95_9CILI</name>
<evidence type="ECO:0000313" key="1">
    <source>
        <dbReference type="EMBL" id="OMJ65987.1"/>
    </source>
</evidence>
<gene>
    <name evidence="1" type="ORF">SteCoe_37326</name>
</gene>
<dbReference type="EMBL" id="MPUH01001860">
    <property type="protein sequence ID" value="OMJ65987.1"/>
    <property type="molecule type" value="Genomic_DNA"/>
</dbReference>
<evidence type="ECO:0000313" key="2">
    <source>
        <dbReference type="Proteomes" id="UP000187209"/>
    </source>
</evidence>
<sequence length="231" mass="26065">MIKTTPINISRKLDLVKVPKVTISVKKKPKNVFSNMPLQDNCMIKFDDPLTINSRPHFPPPRKIRSKFVIEDFAAEKIFMNKIDSGGGLSIVAEEPSFYTRRPSNSISPKILMTPRKKNFSLEIGISDGDYSKGYLQGKKIPKKYSAYPFSAYDKFFIQSAKIAAKQQREYAKVANTPSPGKGIPKYIDQEKNKAGHFLSKISKALSRIRVYRSKSSLYGYSIYKSPGGLL</sequence>
<dbReference type="AlphaFoldDB" id="A0A1R2AN95"/>
<dbReference type="Proteomes" id="UP000187209">
    <property type="component" value="Unassembled WGS sequence"/>
</dbReference>
<keyword evidence="2" id="KW-1185">Reference proteome</keyword>
<protein>
    <submittedName>
        <fullName evidence="1">Uncharacterized protein</fullName>
    </submittedName>
</protein>
<comment type="caution">
    <text evidence="1">The sequence shown here is derived from an EMBL/GenBank/DDBJ whole genome shotgun (WGS) entry which is preliminary data.</text>
</comment>
<accession>A0A1R2AN95</accession>